<feature type="region of interest" description="Disordered" evidence="1">
    <location>
        <begin position="63"/>
        <end position="118"/>
    </location>
</feature>
<feature type="compositionally biased region" description="Pro residues" evidence="1">
    <location>
        <begin position="90"/>
        <end position="112"/>
    </location>
</feature>
<feature type="compositionally biased region" description="Polar residues" evidence="1">
    <location>
        <begin position="73"/>
        <end position="89"/>
    </location>
</feature>
<dbReference type="HOGENOM" id="CLU_1865354_0_0_1"/>
<organism evidence="2 3">
    <name type="scientific">Collybiopsis luxurians FD-317 M1</name>
    <dbReference type="NCBI Taxonomy" id="944289"/>
    <lineage>
        <taxon>Eukaryota</taxon>
        <taxon>Fungi</taxon>
        <taxon>Dikarya</taxon>
        <taxon>Basidiomycota</taxon>
        <taxon>Agaricomycotina</taxon>
        <taxon>Agaricomycetes</taxon>
        <taxon>Agaricomycetidae</taxon>
        <taxon>Agaricales</taxon>
        <taxon>Marasmiineae</taxon>
        <taxon>Omphalotaceae</taxon>
        <taxon>Collybiopsis</taxon>
        <taxon>Collybiopsis luxurians</taxon>
    </lineage>
</organism>
<evidence type="ECO:0000313" key="2">
    <source>
        <dbReference type="EMBL" id="KIK58904.1"/>
    </source>
</evidence>
<name>A0A0D0C8V2_9AGAR</name>
<gene>
    <name evidence="2" type="ORF">GYMLUDRAFT_245682</name>
</gene>
<dbReference type="EMBL" id="KN834782">
    <property type="protein sequence ID" value="KIK58904.1"/>
    <property type="molecule type" value="Genomic_DNA"/>
</dbReference>
<dbReference type="AlphaFoldDB" id="A0A0D0C8V2"/>
<reference evidence="2 3" key="1">
    <citation type="submission" date="2014-04" db="EMBL/GenBank/DDBJ databases">
        <title>Evolutionary Origins and Diversification of the Mycorrhizal Mutualists.</title>
        <authorList>
            <consortium name="DOE Joint Genome Institute"/>
            <consortium name="Mycorrhizal Genomics Consortium"/>
            <person name="Kohler A."/>
            <person name="Kuo A."/>
            <person name="Nagy L.G."/>
            <person name="Floudas D."/>
            <person name="Copeland A."/>
            <person name="Barry K.W."/>
            <person name="Cichocki N."/>
            <person name="Veneault-Fourrey C."/>
            <person name="LaButti K."/>
            <person name="Lindquist E.A."/>
            <person name="Lipzen A."/>
            <person name="Lundell T."/>
            <person name="Morin E."/>
            <person name="Murat C."/>
            <person name="Riley R."/>
            <person name="Ohm R."/>
            <person name="Sun H."/>
            <person name="Tunlid A."/>
            <person name="Henrissat B."/>
            <person name="Grigoriev I.V."/>
            <person name="Hibbett D.S."/>
            <person name="Martin F."/>
        </authorList>
    </citation>
    <scope>NUCLEOTIDE SEQUENCE [LARGE SCALE GENOMIC DNA]</scope>
    <source>
        <strain evidence="2 3">FD-317 M1</strain>
    </source>
</reference>
<evidence type="ECO:0000313" key="3">
    <source>
        <dbReference type="Proteomes" id="UP000053593"/>
    </source>
</evidence>
<accession>A0A0D0C8V2</accession>
<evidence type="ECO:0000256" key="1">
    <source>
        <dbReference type="SAM" id="MobiDB-lite"/>
    </source>
</evidence>
<sequence>MSNIALPMSNEHNAPKFNLNNKGHLPIFFDQYKGPLMLAKAVTYMLNDDSDPETQEAVKQLVNKMETHRTNKECTSCNKSSASPSTSLPNPDPEPSKPIHPSPPGPIKPPKPVIGKFPQNYVPLQEQTIAASPKDDS</sequence>
<protein>
    <submittedName>
        <fullName evidence="2">Uncharacterized protein</fullName>
    </submittedName>
</protein>
<keyword evidence="3" id="KW-1185">Reference proteome</keyword>
<proteinExistence type="predicted"/>
<dbReference type="Proteomes" id="UP000053593">
    <property type="component" value="Unassembled WGS sequence"/>
</dbReference>